<evidence type="ECO:0000259" key="8">
    <source>
        <dbReference type="Pfam" id="PF07687"/>
    </source>
</evidence>
<dbReference type="Gene3D" id="3.30.70.360">
    <property type="match status" value="1"/>
</dbReference>
<evidence type="ECO:0000256" key="6">
    <source>
        <dbReference type="ARBA" id="ARBA00023211"/>
    </source>
</evidence>
<comment type="caution">
    <text evidence="9">The sequence shown here is derived from an EMBL/GenBank/DDBJ whole genome shotgun (WGS) entry which is preliminary data.</text>
</comment>
<evidence type="ECO:0000256" key="7">
    <source>
        <dbReference type="SAM" id="SignalP"/>
    </source>
</evidence>
<dbReference type="NCBIfam" id="TIGR01879">
    <property type="entry name" value="hydantase"/>
    <property type="match status" value="1"/>
</dbReference>
<dbReference type="PANTHER" id="PTHR32494:SF19">
    <property type="entry name" value="ALLANTOATE DEIMINASE-RELATED"/>
    <property type="match status" value="1"/>
</dbReference>
<dbReference type="Proteomes" id="UP001255856">
    <property type="component" value="Unassembled WGS sequence"/>
</dbReference>
<gene>
    <name evidence="9" type="ORF">QBZ16_002556</name>
</gene>
<feature type="domain" description="Peptidase M20 dimerisation" evidence="8">
    <location>
        <begin position="238"/>
        <end position="342"/>
    </location>
</feature>
<keyword evidence="5" id="KW-0378">Hydrolase</keyword>
<dbReference type="Pfam" id="PF07687">
    <property type="entry name" value="M20_dimer"/>
    <property type="match status" value="1"/>
</dbReference>
<evidence type="ECO:0000256" key="5">
    <source>
        <dbReference type="ARBA" id="ARBA00022801"/>
    </source>
</evidence>
<evidence type="ECO:0000313" key="10">
    <source>
        <dbReference type="Proteomes" id="UP001255856"/>
    </source>
</evidence>
<dbReference type="InterPro" id="IPR010158">
    <property type="entry name" value="Amidase_Cbmase"/>
</dbReference>
<evidence type="ECO:0000256" key="1">
    <source>
        <dbReference type="ARBA" id="ARBA00001936"/>
    </source>
</evidence>
<dbReference type="PROSITE" id="PS51257">
    <property type="entry name" value="PROKAR_LIPOPROTEIN"/>
    <property type="match status" value="1"/>
</dbReference>
<dbReference type="AlphaFoldDB" id="A0AAD9IJH6"/>
<proteinExistence type="predicted"/>
<name>A0AAD9IJH6_PROWI</name>
<keyword evidence="10" id="KW-1185">Reference proteome</keyword>
<evidence type="ECO:0000256" key="3">
    <source>
        <dbReference type="ARBA" id="ARBA00022631"/>
    </source>
</evidence>
<dbReference type="InterPro" id="IPR011650">
    <property type="entry name" value="Peptidase_M20_dimer"/>
</dbReference>
<organism evidence="9 10">
    <name type="scientific">Prototheca wickerhamii</name>
    <dbReference type="NCBI Taxonomy" id="3111"/>
    <lineage>
        <taxon>Eukaryota</taxon>
        <taxon>Viridiplantae</taxon>
        <taxon>Chlorophyta</taxon>
        <taxon>core chlorophytes</taxon>
        <taxon>Trebouxiophyceae</taxon>
        <taxon>Chlorellales</taxon>
        <taxon>Chlorellaceae</taxon>
        <taxon>Prototheca</taxon>
    </lineage>
</organism>
<keyword evidence="6" id="KW-0464">Manganese</keyword>
<sequence length="448" mass="47684">MRLFLAVVLLALATASCCQGAELSLDISGQKVYDQLIELAKFSDDANPAVTRILFTDQDLNARAFVKQLMRDAGLVIREDTIGNIYGILEGQDAQAPAVGTGSHCDAIPLAGAFDGTLGVIGGIAALKALKEAGFVPKVPIEAIMFTSEEPTRFGLSCSGSRAIAGMLDGDYLSTLRDVNGSDYLAAAQRAGYGADTYEAMLRGARLTDKDLGAFVELHIEQGPLLGEGRAGDWRGDGHRGPAALAVTFYGDGGHAGALLMPYRNDASLAASEFALELERLVLATESIDTVGTVGRWEVSPNAVNSVPREAALEIDIRDIDADRRDRLVADVLEAAKKVAERRKVRVTSRIINQDPPAISGKAVVDAISASVEELSYSSKHMVSRAYHDSTFMAQVAPTAMVFVPCHNGWSHRPDEHATPEDIERGVRVLALTLARLAGAASGEHSEL</sequence>
<evidence type="ECO:0000256" key="4">
    <source>
        <dbReference type="ARBA" id="ARBA00022723"/>
    </source>
</evidence>
<dbReference type="SUPFAM" id="SSF53187">
    <property type="entry name" value="Zn-dependent exopeptidases"/>
    <property type="match status" value="1"/>
</dbReference>
<dbReference type="GO" id="GO:0006144">
    <property type="term" value="P:purine nucleobase metabolic process"/>
    <property type="evidence" value="ECO:0007669"/>
    <property type="project" value="UniProtKB-KW"/>
</dbReference>
<dbReference type="GO" id="GO:0046872">
    <property type="term" value="F:metal ion binding"/>
    <property type="evidence" value="ECO:0007669"/>
    <property type="project" value="UniProtKB-KW"/>
</dbReference>
<feature type="chain" id="PRO_5042252381" description="Peptidase M20 dimerisation domain-containing protein" evidence="7">
    <location>
        <begin position="21"/>
        <end position="448"/>
    </location>
</feature>
<keyword evidence="3" id="KW-0659">Purine metabolism</keyword>
<dbReference type="InterPro" id="IPR002933">
    <property type="entry name" value="Peptidase_M20"/>
</dbReference>
<keyword evidence="7" id="KW-0732">Signal</keyword>
<comment type="cofactor">
    <cofactor evidence="1">
        <name>Mn(2+)</name>
        <dbReference type="ChEBI" id="CHEBI:29035"/>
    </cofactor>
</comment>
<dbReference type="PANTHER" id="PTHR32494">
    <property type="entry name" value="ALLANTOATE DEIMINASE-RELATED"/>
    <property type="match status" value="1"/>
</dbReference>
<dbReference type="Pfam" id="PF01546">
    <property type="entry name" value="Peptidase_M20"/>
    <property type="match status" value="1"/>
</dbReference>
<keyword evidence="4" id="KW-0479">Metal-binding</keyword>
<dbReference type="EMBL" id="JASFZW010000003">
    <property type="protein sequence ID" value="KAK2078866.1"/>
    <property type="molecule type" value="Genomic_DNA"/>
</dbReference>
<dbReference type="PIRSF" id="PIRSF001235">
    <property type="entry name" value="Amidase_carbamoylase"/>
    <property type="match status" value="1"/>
</dbReference>
<dbReference type="Gene3D" id="3.40.630.10">
    <property type="entry name" value="Zn peptidases"/>
    <property type="match status" value="1"/>
</dbReference>
<dbReference type="CDD" id="cd03884">
    <property type="entry name" value="M20_bAS"/>
    <property type="match status" value="1"/>
</dbReference>
<evidence type="ECO:0000313" key="9">
    <source>
        <dbReference type="EMBL" id="KAK2078866.1"/>
    </source>
</evidence>
<comment type="subunit">
    <text evidence="2">Homodimer.</text>
</comment>
<reference evidence="9" key="1">
    <citation type="submission" date="2021-01" db="EMBL/GenBank/DDBJ databases">
        <authorList>
            <person name="Eckstrom K.M.E."/>
        </authorList>
    </citation>
    <scope>NUCLEOTIDE SEQUENCE</scope>
    <source>
        <strain evidence="9">UVCC 0001</strain>
    </source>
</reference>
<dbReference type="InterPro" id="IPR036264">
    <property type="entry name" value="Bact_exopeptidase_dim_dom"/>
</dbReference>
<dbReference type="GO" id="GO:0016813">
    <property type="term" value="F:hydrolase activity, acting on carbon-nitrogen (but not peptide) bonds, in linear amidines"/>
    <property type="evidence" value="ECO:0007669"/>
    <property type="project" value="InterPro"/>
</dbReference>
<evidence type="ECO:0000256" key="2">
    <source>
        <dbReference type="ARBA" id="ARBA00011738"/>
    </source>
</evidence>
<dbReference type="SUPFAM" id="SSF55031">
    <property type="entry name" value="Bacterial exopeptidase dimerisation domain"/>
    <property type="match status" value="1"/>
</dbReference>
<protein>
    <recommendedName>
        <fullName evidence="8">Peptidase M20 dimerisation domain-containing protein</fullName>
    </recommendedName>
</protein>
<accession>A0AAD9IJH6</accession>
<feature type="signal peptide" evidence="7">
    <location>
        <begin position="1"/>
        <end position="20"/>
    </location>
</feature>